<reference evidence="2 3" key="1">
    <citation type="submission" date="2023-02" db="EMBL/GenBank/DDBJ databases">
        <title>Genome sequence of Sphingobacterium sp. KACC 22765.</title>
        <authorList>
            <person name="Kim S."/>
            <person name="Heo J."/>
            <person name="Kwon S.-W."/>
        </authorList>
    </citation>
    <scope>NUCLEOTIDE SEQUENCE [LARGE SCALE GENOMIC DNA]</scope>
    <source>
        <strain evidence="2 3">KACC 22765</strain>
    </source>
</reference>
<protein>
    <recommendedName>
        <fullName evidence="4">DUF4374 domain-containing protein</fullName>
    </recommendedName>
</protein>
<evidence type="ECO:0008006" key="4">
    <source>
        <dbReference type="Google" id="ProtNLM"/>
    </source>
</evidence>
<name>A0ABY7WI32_9SPHI</name>
<dbReference type="EMBL" id="CP117880">
    <property type="protein sequence ID" value="WDF68595.1"/>
    <property type="molecule type" value="Genomic_DNA"/>
</dbReference>
<keyword evidence="1" id="KW-0732">Signal</keyword>
<dbReference type="SUPFAM" id="SSF50993">
    <property type="entry name" value="Peptidase/esterase 'gauge' domain"/>
    <property type="match status" value="1"/>
</dbReference>
<accession>A0ABY7WI32</accession>
<dbReference type="RefSeq" id="WP_274267328.1">
    <property type="nucleotide sequence ID" value="NZ_CP117880.1"/>
</dbReference>
<feature type="chain" id="PRO_5045505109" description="DUF4374 domain-containing protein" evidence="1">
    <location>
        <begin position="22"/>
        <end position="461"/>
    </location>
</feature>
<dbReference type="Proteomes" id="UP001221558">
    <property type="component" value="Chromosome"/>
</dbReference>
<organism evidence="2 3">
    <name type="scientific">Sphingobacterium oryzagri</name>
    <dbReference type="NCBI Taxonomy" id="3025669"/>
    <lineage>
        <taxon>Bacteria</taxon>
        <taxon>Pseudomonadati</taxon>
        <taxon>Bacteroidota</taxon>
        <taxon>Sphingobacteriia</taxon>
        <taxon>Sphingobacteriales</taxon>
        <taxon>Sphingobacteriaceae</taxon>
        <taxon>Sphingobacterium</taxon>
    </lineage>
</organism>
<gene>
    <name evidence="2" type="ORF">PQ465_20155</name>
</gene>
<dbReference type="PROSITE" id="PS51257">
    <property type="entry name" value="PROKAR_LIPOPROTEIN"/>
    <property type="match status" value="1"/>
</dbReference>
<evidence type="ECO:0000313" key="2">
    <source>
        <dbReference type="EMBL" id="WDF68595.1"/>
    </source>
</evidence>
<keyword evidence="3" id="KW-1185">Reference proteome</keyword>
<evidence type="ECO:0000313" key="3">
    <source>
        <dbReference type="Proteomes" id="UP001221558"/>
    </source>
</evidence>
<feature type="signal peptide" evidence="1">
    <location>
        <begin position="1"/>
        <end position="21"/>
    </location>
</feature>
<evidence type="ECO:0000256" key="1">
    <source>
        <dbReference type="SAM" id="SignalP"/>
    </source>
</evidence>
<sequence>MNKKLFKTALFGAIVTGLALAGCSKNEGTDPDTGGENDEIRYITVTGAYPSGTTAGDGGTLAYAVTHEQALDPNYEIDLFKQESEVYVNGFTVKSSRTARVQASADGKYLYNIQYGNNNGLGGVFNRYAVTGTGKDGYKDLGEELNTAPLLSASPRWTKAAEGIGIGVYAGAATLSYTGTAPNFVYQNRDSEVKIVSIDLNNVAITNTAVFNFPWSAEERAAGYGVGRVDVPVLNAAKTKVFIGCNVSKVNPAGTPTISATGVPTWPTDPVVAGTKTLVLDYPSLRNPKVITSKLTTLNNHGYRTQTQYAGSDGHVYQAVMNHTSGSQITRINSATNDYDDYLFDLNDVLGAGVGIAAWTYIKDGVAIVLYRQNGVGGHVALIDLNTKTATKLATDLDAEAEWGSTLTQYQNIGVNGDFAYVPLTPTSKDGNIYVVNWKTKTITKGAKLKGAPISHFIGSY</sequence>
<proteinExistence type="predicted"/>